<accession>A0A5J4UKI1</accession>
<reference evidence="1 2" key="1">
    <citation type="submission" date="2019-03" db="EMBL/GenBank/DDBJ databases">
        <title>Single cell metagenomics reveals metabolic interactions within the superorganism composed of flagellate Streblomastix strix and complex community of Bacteroidetes bacteria on its surface.</title>
        <authorList>
            <person name="Treitli S.C."/>
            <person name="Kolisko M."/>
            <person name="Husnik F."/>
            <person name="Keeling P."/>
            <person name="Hampl V."/>
        </authorList>
    </citation>
    <scope>NUCLEOTIDE SEQUENCE [LARGE SCALE GENOMIC DNA]</scope>
    <source>
        <strain evidence="1">ST1C</strain>
    </source>
</reference>
<comment type="caution">
    <text evidence="1">The sequence shown here is derived from an EMBL/GenBank/DDBJ whole genome shotgun (WGS) entry which is preliminary data.</text>
</comment>
<gene>
    <name evidence="1" type="ORF">EZS28_033961</name>
</gene>
<proteinExistence type="predicted"/>
<sequence length="431" mass="48670">MLFCYRKQIRHNYKNYIAKVKLMPKTKSIQKEDDALLLLKVDKTQLIDAYSNIETSNLLDYKTNQSTTFSKNETYARDKVYIKIETDQQISHIDVEDVDFSNYYSKTKTDELFYEKLGIVDLANQVTLGTTSTIAVYKTFNNSCRFLNSIYGISTVTGSLFIGSGADDTAVLLGAGGIKPISKFISASTDLSNDYTKTKTHSKTETDNKYVRLQGSIQQTIIGRLKYVSPGFVKAGKDDTSVLLAGSGDRLLSSFSEIEDLTSIAFSSVATHILFPNITVDKALLDAAGLSEFPELYTYIHEPEPKPFVDGITNQIIVGLQYLQDQVKDYEDKLNAQSVPEPAIPPIPVAAEITTISLTKQMQSLLPYNINDGGIKFYKLKNIVLYVTLDYFREDFMGFELTSFQEELWPFSKQALILRDNEYYRNTQQQK</sequence>
<evidence type="ECO:0000313" key="1">
    <source>
        <dbReference type="EMBL" id="KAA6370512.1"/>
    </source>
</evidence>
<name>A0A5J4UKI1_9EUKA</name>
<dbReference type="Proteomes" id="UP000324800">
    <property type="component" value="Unassembled WGS sequence"/>
</dbReference>
<dbReference type="AlphaFoldDB" id="A0A5J4UKI1"/>
<dbReference type="EMBL" id="SNRW01015309">
    <property type="protein sequence ID" value="KAA6370512.1"/>
    <property type="molecule type" value="Genomic_DNA"/>
</dbReference>
<evidence type="ECO:0000313" key="2">
    <source>
        <dbReference type="Proteomes" id="UP000324800"/>
    </source>
</evidence>
<protein>
    <submittedName>
        <fullName evidence="1">Uncharacterized protein</fullName>
    </submittedName>
</protein>
<organism evidence="1 2">
    <name type="scientific">Streblomastix strix</name>
    <dbReference type="NCBI Taxonomy" id="222440"/>
    <lineage>
        <taxon>Eukaryota</taxon>
        <taxon>Metamonada</taxon>
        <taxon>Preaxostyla</taxon>
        <taxon>Oxymonadida</taxon>
        <taxon>Streblomastigidae</taxon>
        <taxon>Streblomastix</taxon>
    </lineage>
</organism>